<comment type="caution">
    <text evidence="10">The sequence shown here is derived from an EMBL/GenBank/DDBJ whole genome shotgun (WGS) entry which is preliminary data.</text>
</comment>
<dbReference type="EMBL" id="NKXO01000005">
    <property type="protein sequence ID" value="PKQ70541.1"/>
    <property type="molecule type" value="Genomic_DNA"/>
</dbReference>
<dbReference type="Proteomes" id="UP000233387">
    <property type="component" value="Unassembled WGS sequence"/>
</dbReference>
<feature type="transmembrane region" description="Helical" evidence="7">
    <location>
        <begin position="111"/>
        <end position="132"/>
    </location>
</feature>
<feature type="transmembrane region" description="Helical" evidence="7">
    <location>
        <begin position="78"/>
        <end position="99"/>
    </location>
</feature>
<dbReference type="SUPFAM" id="SSF160240">
    <property type="entry name" value="Cation efflux protein cytoplasmic domain-like"/>
    <property type="match status" value="1"/>
</dbReference>
<feature type="transmembrane region" description="Helical" evidence="7">
    <location>
        <begin position="152"/>
        <end position="185"/>
    </location>
</feature>
<feature type="transmembrane region" description="Helical" evidence="7">
    <location>
        <begin position="6"/>
        <end position="27"/>
    </location>
</feature>
<dbReference type="GO" id="GO:0015341">
    <property type="term" value="F:zinc efflux antiporter activity"/>
    <property type="evidence" value="ECO:0007669"/>
    <property type="project" value="TreeGrafter"/>
</dbReference>
<dbReference type="Pfam" id="PF16916">
    <property type="entry name" value="ZT_dimer"/>
    <property type="match status" value="1"/>
</dbReference>
<evidence type="ECO:0000313" key="11">
    <source>
        <dbReference type="Proteomes" id="UP000233387"/>
    </source>
</evidence>
<dbReference type="Gene3D" id="3.30.70.1350">
    <property type="entry name" value="Cation efflux protein, cytoplasmic domain"/>
    <property type="match status" value="1"/>
</dbReference>
<dbReference type="InterPro" id="IPR036837">
    <property type="entry name" value="Cation_efflux_CTD_sf"/>
</dbReference>
<evidence type="ECO:0000256" key="2">
    <source>
        <dbReference type="ARBA" id="ARBA00008114"/>
    </source>
</evidence>
<dbReference type="InterPro" id="IPR058533">
    <property type="entry name" value="Cation_efflux_TM"/>
</dbReference>
<dbReference type="GO" id="GO:0005886">
    <property type="term" value="C:plasma membrane"/>
    <property type="evidence" value="ECO:0007669"/>
    <property type="project" value="TreeGrafter"/>
</dbReference>
<dbReference type="OrthoDB" id="9806522at2"/>
<dbReference type="PANTHER" id="PTHR43840">
    <property type="entry name" value="MITOCHONDRIAL METAL TRANSPORTER 1-RELATED"/>
    <property type="match status" value="1"/>
</dbReference>
<reference evidence="10 11" key="1">
    <citation type="submission" date="2017-06" db="EMBL/GenBank/DDBJ databases">
        <title>Raineya orbicola gen. nov., sp. nov. a slightly thermophilic bacterium of the phylum Bacteroidetes and the description of Raineyaceae fam. nov.</title>
        <authorList>
            <person name="Albuquerque L."/>
            <person name="Polonia A.R.M."/>
            <person name="Barroso C."/>
            <person name="Froufe H.J.C."/>
            <person name="Lage O."/>
            <person name="Lobo-Da-Cunha A."/>
            <person name="Egas C."/>
            <person name="Da Costa M.S."/>
        </authorList>
    </citation>
    <scope>NUCLEOTIDE SEQUENCE [LARGE SCALE GENOMIC DNA]</scope>
    <source>
        <strain evidence="10 11">SPSPC-11</strain>
    </source>
</reference>
<dbReference type="PANTHER" id="PTHR43840:SF15">
    <property type="entry name" value="MITOCHONDRIAL METAL TRANSPORTER 1-RELATED"/>
    <property type="match status" value="1"/>
</dbReference>
<keyword evidence="5 7" id="KW-1133">Transmembrane helix</keyword>
<proteinExistence type="inferred from homology"/>
<keyword evidence="6 7" id="KW-0472">Membrane</keyword>
<dbReference type="GO" id="GO:0015086">
    <property type="term" value="F:cadmium ion transmembrane transporter activity"/>
    <property type="evidence" value="ECO:0007669"/>
    <property type="project" value="TreeGrafter"/>
</dbReference>
<evidence type="ECO:0000313" key="10">
    <source>
        <dbReference type="EMBL" id="PKQ70541.1"/>
    </source>
</evidence>
<gene>
    <name evidence="10" type="ORF">Rain11_0461</name>
</gene>
<evidence type="ECO:0000256" key="6">
    <source>
        <dbReference type="ARBA" id="ARBA00023136"/>
    </source>
</evidence>
<organism evidence="10 11">
    <name type="scientific">Raineya orbicola</name>
    <dbReference type="NCBI Taxonomy" id="2016530"/>
    <lineage>
        <taxon>Bacteria</taxon>
        <taxon>Pseudomonadati</taxon>
        <taxon>Bacteroidota</taxon>
        <taxon>Cytophagia</taxon>
        <taxon>Cytophagales</taxon>
        <taxon>Raineyaceae</taxon>
        <taxon>Raineya</taxon>
    </lineage>
</organism>
<dbReference type="RefSeq" id="WP_101357724.1">
    <property type="nucleotide sequence ID" value="NZ_NKXO01000005.1"/>
</dbReference>
<dbReference type="GO" id="GO:0006882">
    <property type="term" value="P:intracellular zinc ion homeostasis"/>
    <property type="evidence" value="ECO:0007669"/>
    <property type="project" value="TreeGrafter"/>
</dbReference>
<evidence type="ECO:0000256" key="5">
    <source>
        <dbReference type="ARBA" id="ARBA00022989"/>
    </source>
</evidence>
<evidence type="ECO:0000259" key="8">
    <source>
        <dbReference type="Pfam" id="PF01545"/>
    </source>
</evidence>
<comment type="similarity">
    <text evidence="2">Belongs to the cation diffusion facilitator (CDF) transporter (TC 2.A.4) family.</text>
</comment>
<evidence type="ECO:0000256" key="3">
    <source>
        <dbReference type="ARBA" id="ARBA00022448"/>
    </source>
</evidence>
<comment type="subcellular location">
    <subcellularLocation>
        <location evidence="1">Membrane</location>
        <topology evidence="1">Multi-pass membrane protein</topology>
    </subcellularLocation>
</comment>
<keyword evidence="3" id="KW-0813">Transport</keyword>
<protein>
    <submittedName>
        <fullName evidence="10">CDF: cation diffusion facilitator family transporter</fullName>
    </submittedName>
</protein>
<evidence type="ECO:0000256" key="1">
    <source>
        <dbReference type="ARBA" id="ARBA00004141"/>
    </source>
</evidence>
<dbReference type="InterPro" id="IPR002524">
    <property type="entry name" value="Cation_efflux"/>
</dbReference>
<feature type="domain" description="Cation efflux protein cytoplasmic" evidence="9">
    <location>
        <begin position="206"/>
        <end position="283"/>
    </location>
</feature>
<accession>A0A2N3IJU3</accession>
<evidence type="ECO:0000259" key="9">
    <source>
        <dbReference type="Pfam" id="PF16916"/>
    </source>
</evidence>
<evidence type="ECO:0000256" key="4">
    <source>
        <dbReference type="ARBA" id="ARBA00022692"/>
    </source>
</evidence>
<keyword evidence="11" id="KW-1185">Reference proteome</keyword>
<dbReference type="Pfam" id="PF01545">
    <property type="entry name" value="Cation_efflux"/>
    <property type="match status" value="1"/>
</dbReference>
<dbReference type="NCBIfam" id="TIGR01297">
    <property type="entry name" value="CDF"/>
    <property type="match status" value="1"/>
</dbReference>
<dbReference type="SUPFAM" id="SSF161111">
    <property type="entry name" value="Cation efflux protein transmembrane domain-like"/>
    <property type="match status" value="1"/>
</dbReference>
<feature type="domain" description="Cation efflux protein transmembrane" evidence="8">
    <location>
        <begin position="6"/>
        <end position="200"/>
    </location>
</feature>
<evidence type="ECO:0000256" key="7">
    <source>
        <dbReference type="SAM" id="Phobius"/>
    </source>
</evidence>
<dbReference type="InterPro" id="IPR027470">
    <property type="entry name" value="Cation_efflux_CTD"/>
</dbReference>
<dbReference type="GO" id="GO:0015093">
    <property type="term" value="F:ferrous iron transmembrane transporter activity"/>
    <property type="evidence" value="ECO:0007669"/>
    <property type="project" value="TreeGrafter"/>
</dbReference>
<dbReference type="InterPro" id="IPR050291">
    <property type="entry name" value="CDF_Transporter"/>
</dbReference>
<dbReference type="InterPro" id="IPR027469">
    <property type="entry name" value="Cation_efflux_TMD_sf"/>
</dbReference>
<feature type="transmembrane region" description="Helical" evidence="7">
    <location>
        <begin position="39"/>
        <end position="58"/>
    </location>
</feature>
<dbReference type="Gene3D" id="1.20.1510.10">
    <property type="entry name" value="Cation efflux protein transmembrane domain"/>
    <property type="match status" value="1"/>
</dbReference>
<dbReference type="AlphaFoldDB" id="A0A2N3IJU3"/>
<sequence length="325" mass="36907">MKQRLILLSFVVSILLMFIKFTAYFLTNSTAILTDALESIINVVASGFAFYSVYLASLPRDFEHPYGHGKIEFFSAGFEGSLIITAGLVIVWQAIMGFLYPKPLEKLDIGLYLVAFSTIVNGAVGLVLQKYGKKYDSLTLIADGKHLFSDAVSSLLLIVGVGVIIFTKQLWLDSVISFVFAFLLLKEGYHLVRRSVAGLMDELNPHSIQEVLEILVKNRQPNWIDVHNLRVQHYGANWHIDCHLTLPYYLDLRQTHDEVERFREFIVAYTGKEVEIFIHADPCLPPENCEACSYQGCPVRKLAYVKSPEWTVENLVKDAKHFRKI</sequence>
<keyword evidence="4 7" id="KW-0812">Transmembrane</keyword>
<name>A0A2N3IJU3_9BACT</name>